<evidence type="ECO:0008006" key="6">
    <source>
        <dbReference type="Google" id="ProtNLM"/>
    </source>
</evidence>
<gene>
    <name evidence="4" type="ORF">CAMP_LOCUS7564</name>
</gene>
<evidence type="ECO:0000313" key="5">
    <source>
        <dbReference type="Proteomes" id="UP001152747"/>
    </source>
</evidence>
<dbReference type="AlphaFoldDB" id="A0A9P1IKK2"/>
<dbReference type="GO" id="GO:0006900">
    <property type="term" value="P:vesicle budding from membrane"/>
    <property type="evidence" value="ECO:0007669"/>
    <property type="project" value="TreeGrafter"/>
</dbReference>
<proteinExistence type="inferred from homology"/>
<dbReference type="PANTHER" id="PTHR22761">
    <property type="entry name" value="CHARGED MULTIVESICULAR BODY PROTEIN"/>
    <property type="match status" value="1"/>
</dbReference>
<evidence type="ECO:0000313" key="4">
    <source>
        <dbReference type="EMBL" id="CAI5444927.1"/>
    </source>
</evidence>
<dbReference type="GO" id="GO:0032511">
    <property type="term" value="P:late endosome to vacuole transport via multivesicular body sorting pathway"/>
    <property type="evidence" value="ECO:0007669"/>
    <property type="project" value="TreeGrafter"/>
</dbReference>
<dbReference type="OrthoDB" id="5592979at2759"/>
<organism evidence="4 5">
    <name type="scientific">Caenorhabditis angaria</name>
    <dbReference type="NCBI Taxonomy" id="860376"/>
    <lineage>
        <taxon>Eukaryota</taxon>
        <taxon>Metazoa</taxon>
        <taxon>Ecdysozoa</taxon>
        <taxon>Nematoda</taxon>
        <taxon>Chromadorea</taxon>
        <taxon>Rhabditida</taxon>
        <taxon>Rhabditina</taxon>
        <taxon>Rhabditomorpha</taxon>
        <taxon>Rhabditoidea</taxon>
        <taxon>Rhabditidae</taxon>
        <taxon>Peloderinae</taxon>
        <taxon>Caenorhabditis</taxon>
    </lineage>
</organism>
<evidence type="ECO:0000256" key="2">
    <source>
        <dbReference type="ARBA" id="ARBA00006190"/>
    </source>
</evidence>
<evidence type="ECO:0000256" key="3">
    <source>
        <dbReference type="ARBA" id="ARBA00022753"/>
    </source>
</evidence>
<dbReference type="Proteomes" id="UP001152747">
    <property type="component" value="Unassembled WGS sequence"/>
</dbReference>
<dbReference type="InterPro" id="IPR005024">
    <property type="entry name" value="Snf7_fam"/>
</dbReference>
<reference evidence="4" key="1">
    <citation type="submission" date="2022-11" db="EMBL/GenBank/DDBJ databases">
        <authorList>
            <person name="Kikuchi T."/>
        </authorList>
    </citation>
    <scope>NUCLEOTIDE SEQUENCE</scope>
    <source>
        <strain evidence="4">PS1010</strain>
    </source>
</reference>
<dbReference type="GO" id="GO:0005771">
    <property type="term" value="C:multivesicular body"/>
    <property type="evidence" value="ECO:0007669"/>
    <property type="project" value="TreeGrafter"/>
</dbReference>
<protein>
    <recommendedName>
        <fullName evidence="6">SNF7 family protein</fullName>
    </recommendedName>
</protein>
<name>A0A9P1IKK2_9PELO</name>
<dbReference type="GO" id="GO:0000815">
    <property type="term" value="C:ESCRT III complex"/>
    <property type="evidence" value="ECO:0007669"/>
    <property type="project" value="TreeGrafter"/>
</dbReference>
<comment type="similarity">
    <text evidence="2">Belongs to the SNF7 family.</text>
</comment>
<comment type="caution">
    <text evidence="4">The sequence shown here is derived from an EMBL/GenBank/DDBJ whole genome shotgun (WGS) entry which is preliminary data.</text>
</comment>
<dbReference type="Gene3D" id="1.10.287.1060">
    <property type="entry name" value="ESAT-6-like"/>
    <property type="match status" value="1"/>
</dbReference>
<comment type="subcellular location">
    <subcellularLocation>
        <location evidence="1">Endosome</location>
    </subcellularLocation>
</comment>
<keyword evidence="5" id="KW-1185">Reference proteome</keyword>
<keyword evidence="3" id="KW-0967">Endosome</keyword>
<evidence type="ECO:0000256" key="1">
    <source>
        <dbReference type="ARBA" id="ARBA00004177"/>
    </source>
</evidence>
<sequence length="213" mass="24179">MSWLWNPFGYFFGGSTQEQEPNQEEAIKSLRESEKFMKKKQEYLEKKVIEEKANAIKYGKQNNKRLAIQALNRINTFEKELNHIDKVLANIEANKYTLENASSNSQMLKGFMTANKALTSANNNMNAAQVDELMDDLSEQQGIANQIAEAISSPIGCYTDFDDEELAKQLKDLEQEKQEQVTLPDAPRVPLPFVPAKVANKELEELESWANAS</sequence>
<dbReference type="GO" id="GO:0009898">
    <property type="term" value="C:cytoplasmic side of plasma membrane"/>
    <property type="evidence" value="ECO:0007669"/>
    <property type="project" value="TreeGrafter"/>
</dbReference>
<dbReference type="Pfam" id="PF03357">
    <property type="entry name" value="Snf7"/>
    <property type="match status" value="1"/>
</dbReference>
<accession>A0A9P1IKK2</accession>
<dbReference type="PANTHER" id="PTHR22761:SF10">
    <property type="entry name" value="GH13992P"/>
    <property type="match status" value="1"/>
</dbReference>
<dbReference type="EMBL" id="CANHGI010000003">
    <property type="protein sequence ID" value="CAI5444927.1"/>
    <property type="molecule type" value="Genomic_DNA"/>
</dbReference>